<gene>
    <name evidence="5" type="ORF">GPY61_06470</name>
</gene>
<dbReference type="EMBL" id="WSES01000002">
    <property type="protein sequence ID" value="MVW59569.1"/>
    <property type="molecule type" value="Genomic_DNA"/>
</dbReference>
<evidence type="ECO:0000256" key="2">
    <source>
        <dbReference type="ARBA" id="ARBA00022729"/>
    </source>
</evidence>
<comment type="similarity">
    <text evidence="1">Belongs to the bacterial solute-binding protein 5 family.</text>
</comment>
<evidence type="ECO:0000313" key="5">
    <source>
        <dbReference type="EMBL" id="MVW59569.1"/>
    </source>
</evidence>
<dbReference type="Gene3D" id="3.40.190.10">
    <property type="entry name" value="Periplasmic binding protein-like II"/>
    <property type="match status" value="1"/>
</dbReference>
<dbReference type="InterPro" id="IPR030678">
    <property type="entry name" value="Peptide/Ni-bd"/>
</dbReference>
<sequence length="537" mass="58837">MPDATSSSIACDGCLLEYCQGKQMKRRFRPWALPALLLCTGALAAPPSPTEIRIAESFDTPTSMPGHRSRNTLTDGIMLHVVESLVALKSDLGVGPMLADSWTISPDGKTYRFKLRHGVRFHNGAPVTSAEVIWSLNRIMDPRAESYCRNQYDGSKGAKVVAARADAPDAVTIELDRPNALFLQQLANIQCPLAVLHPDSVDAAGKWLRPIGTGPYMFGQWRRGQFVQLLAWPGYQPRPEPPDGLAGAKRALANLRFVVIPDAASQKAAFMSGQVDLITAQSDSPPPKAPLWTIHVEQNLDANALLMQSRDPLLSKPAMRRAVALSLDLPTLVAALTNKTTTYNPSLVPLGTANYSPVHARGYVQDLAQVKALLAEAGYKGEVVTIQTNKRFPDLYRIAVVAQSMLRRAGIHAVVEVLEWATQVSNYREGKFQIMAFTYSSRLDPAVMYGDVLGDKSRTPTSQWTDPEASAILARIAGVSDPAQRKAAFEQIHQRMIAATPMIEIYNTPALVAVSKRLSGFVPWSLHRPRLFNVSKR</sequence>
<dbReference type="PANTHER" id="PTHR30290">
    <property type="entry name" value="PERIPLASMIC BINDING COMPONENT OF ABC TRANSPORTER"/>
    <property type="match status" value="1"/>
</dbReference>
<comment type="caution">
    <text evidence="5">The sequence shown here is derived from an EMBL/GenBank/DDBJ whole genome shotgun (WGS) entry which is preliminary data.</text>
</comment>
<dbReference type="AlphaFoldDB" id="A0A7X3K665"/>
<dbReference type="Proteomes" id="UP000443353">
    <property type="component" value="Unassembled WGS sequence"/>
</dbReference>
<dbReference type="PANTHER" id="PTHR30290:SF38">
    <property type="entry name" value="D,D-DIPEPTIDE-BINDING PERIPLASMIC PROTEIN DDPA-RELATED"/>
    <property type="match status" value="1"/>
</dbReference>
<dbReference type="Pfam" id="PF00496">
    <property type="entry name" value="SBP_bac_5"/>
    <property type="match status" value="1"/>
</dbReference>
<protein>
    <submittedName>
        <fullName evidence="5">ABC transporter substrate-binding protein</fullName>
    </submittedName>
</protein>
<dbReference type="GO" id="GO:1904680">
    <property type="term" value="F:peptide transmembrane transporter activity"/>
    <property type="evidence" value="ECO:0007669"/>
    <property type="project" value="TreeGrafter"/>
</dbReference>
<reference evidence="5 6" key="1">
    <citation type="submission" date="2019-12" db="EMBL/GenBank/DDBJ databases">
        <authorList>
            <person name="Li C."/>
            <person name="Zhao J."/>
        </authorList>
    </citation>
    <scope>NUCLEOTIDE SEQUENCE [LARGE SCALE GENOMIC DNA]</scope>
    <source>
        <strain evidence="5 6">NEAU-DD11</strain>
    </source>
</reference>
<dbReference type="GO" id="GO:0030288">
    <property type="term" value="C:outer membrane-bounded periplasmic space"/>
    <property type="evidence" value="ECO:0007669"/>
    <property type="project" value="UniProtKB-ARBA"/>
</dbReference>
<dbReference type="GO" id="GO:0043190">
    <property type="term" value="C:ATP-binding cassette (ABC) transporter complex"/>
    <property type="evidence" value="ECO:0007669"/>
    <property type="project" value="InterPro"/>
</dbReference>
<dbReference type="GO" id="GO:0015833">
    <property type="term" value="P:peptide transport"/>
    <property type="evidence" value="ECO:0007669"/>
    <property type="project" value="TreeGrafter"/>
</dbReference>
<feature type="domain" description="Solute-binding protein family 5" evidence="4">
    <location>
        <begin position="94"/>
        <end position="446"/>
    </location>
</feature>
<feature type="signal peptide" evidence="3">
    <location>
        <begin position="1"/>
        <end position="44"/>
    </location>
</feature>
<evidence type="ECO:0000256" key="1">
    <source>
        <dbReference type="ARBA" id="ARBA00005695"/>
    </source>
</evidence>
<dbReference type="SUPFAM" id="SSF53850">
    <property type="entry name" value="Periplasmic binding protein-like II"/>
    <property type="match status" value="1"/>
</dbReference>
<dbReference type="InterPro" id="IPR039424">
    <property type="entry name" value="SBP_5"/>
</dbReference>
<dbReference type="Gene3D" id="3.10.105.10">
    <property type="entry name" value="Dipeptide-binding Protein, Domain 3"/>
    <property type="match status" value="1"/>
</dbReference>
<evidence type="ECO:0000256" key="3">
    <source>
        <dbReference type="SAM" id="SignalP"/>
    </source>
</evidence>
<keyword evidence="6" id="KW-1185">Reference proteome</keyword>
<evidence type="ECO:0000259" key="4">
    <source>
        <dbReference type="Pfam" id="PF00496"/>
    </source>
</evidence>
<keyword evidence="2 3" id="KW-0732">Signal</keyword>
<feature type="chain" id="PRO_5030580768" evidence="3">
    <location>
        <begin position="45"/>
        <end position="537"/>
    </location>
</feature>
<proteinExistence type="inferred from homology"/>
<dbReference type="PIRSF" id="PIRSF002741">
    <property type="entry name" value="MppA"/>
    <property type="match status" value="1"/>
</dbReference>
<name>A0A7X3K665_9BURK</name>
<dbReference type="InterPro" id="IPR000914">
    <property type="entry name" value="SBP_5_dom"/>
</dbReference>
<accession>A0A7X3K665</accession>
<organism evidence="5 6">
    <name type="scientific">Massilia cellulosiltytica</name>
    <dbReference type="NCBI Taxonomy" id="2683234"/>
    <lineage>
        <taxon>Bacteria</taxon>
        <taxon>Pseudomonadati</taxon>
        <taxon>Pseudomonadota</taxon>
        <taxon>Betaproteobacteria</taxon>
        <taxon>Burkholderiales</taxon>
        <taxon>Oxalobacteraceae</taxon>
        <taxon>Telluria group</taxon>
        <taxon>Massilia</taxon>
    </lineage>
</organism>
<evidence type="ECO:0000313" key="6">
    <source>
        <dbReference type="Proteomes" id="UP000443353"/>
    </source>
</evidence>